<comment type="caution">
    <text evidence="2">The sequence shown here is derived from an EMBL/GenBank/DDBJ whole genome shotgun (WGS) entry which is preliminary data.</text>
</comment>
<sequence length="112" mass="12308">MIASIVTQPAVPLRTRRATRATGHPAIFPGRRRALPKPCLVGRPVRPDQSPPPIPRLHEQRQVFPSGSGQLHPCCFCSIIFFLRSSASGVQRTVYTSSYVRNLGGATSIQFK</sequence>
<dbReference type="AlphaFoldDB" id="A0A317WBK1"/>
<feature type="region of interest" description="Disordered" evidence="1">
    <location>
        <begin position="13"/>
        <end position="59"/>
    </location>
</feature>
<dbReference type="EMBL" id="MSFK01000018">
    <property type="protein sequence ID" value="PWY83814.1"/>
    <property type="molecule type" value="Genomic_DNA"/>
</dbReference>
<dbReference type="GeneID" id="37107675"/>
<protein>
    <submittedName>
        <fullName evidence="2">Uncharacterized protein</fullName>
    </submittedName>
</protein>
<proteinExistence type="predicted"/>
<reference evidence="2 3" key="1">
    <citation type="submission" date="2016-12" db="EMBL/GenBank/DDBJ databases">
        <title>The genomes of Aspergillus section Nigri reveals drivers in fungal speciation.</title>
        <authorList>
            <consortium name="DOE Joint Genome Institute"/>
            <person name="Vesth T.C."/>
            <person name="Nybo J."/>
            <person name="Theobald S."/>
            <person name="Brandl J."/>
            <person name="Frisvad J.C."/>
            <person name="Nielsen K.F."/>
            <person name="Lyhne E.K."/>
            <person name="Kogle M.E."/>
            <person name="Kuo A."/>
            <person name="Riley R."/>
            <person name="Clum A."/>
            <person name="Nolan M."/>
            <person name="Lipzen A."/>
            <person name="Salamov A."/>
            <person name="Henrissat B."/>
            <person name="Wiebenga A."/>
            <person name="De Vries R.P."/>
            <person name="Grigoriev I.V."/>
            <person name="Mortensen U.H."/>
            <person name="Andersen M.R."/>
            <person name="Baker S.E."/>
        </authorList>
    </citation>
    <scope>NUCLEOTIDE SEQUENCE [LARGE SCALE GENOMIC DNA]</scope>
    <source>
        <strain evidence="2 3">CBS 115572</strain>
    </source>
</reference>
<dbReference type="Proteomes" id="UP000246702">
    <property type="component" value="Unassembled WGS sequence"/>
</dbReference>
<evidence type="ECO:0000313" key="2">
    <source>
        <dbReference type="EMBL" id="PWY83814.1"/>
    </source>
</evidence>
<dbReference type="RefSeq" id="XP_025466282.1">
    <property type="nucleotide sequence ID" value="XM_025605532.1"/>
</dbReference>
<gene>
    <name evidence="2" type="ORF">BO94DRAFT_115497</name>
</gene>
<evidence type="ECO:0000256" key="1">
    <source>
        <dbReference type="SAM" id="MobiDB-lite"/>
    </source>
</evidence>
<accession>A0A317WBK1</accession>
<organism evidence="2 3">
    <name type="scientific">Aspergillus sclerotioniger CBS 115572</name>
    <dbReference type="NCBI Taxonomy" id="1450535"/>
    <lineage>
        <taxon>Eukaryota</taxon>
        <taxon>Fungi</taxon>
        <taxon>Dikarya</taxon>
        <taxon>Ascomycota</taxon>
        <taxon>Pezizomycotina</taxon>
        <taxon>Eurotiomycetes</taxon>
        <taxon>Eurotiomycetidae</taxon>
        <taxon>Eurotiales</taxon>
        <taxon>Aspergillaceae</taxon>
        <taxon>Aspergillus</taxon>
        <taxon>Aspergillus subgen. Circumdati</taxon>
    </lineage>
</organism>
<name>A0A317WBK1_9EURO</name>
<keyword evidence="3" id="KW-1185">Reference proteome</keyword>
<evidence type="ECO:0000313" key="3">
    <source>
        <dbReference type="Proteomes" id="UP000246702"/>
    </source>
</evidence>